<dbReference type="AlphaFoldDB" id="A0A679JDZ2"/>
<proteinExistence type="predicted"/>
<accession>A0A679JDZ2</accession>
<name>A0A679JDZ2_9HYPH</name>
<organism evidence="2">
    <name type="scientific">Methylobacterium bullatum</name>
    <dbReference type="NCBI Taxonomy" id="570505"/>
    <lineage>
        <taxon>Bacteria</taxon>
        <taxon>Pseudomonadati</taxon>
        <taxon>Pseudomonadota</taxon>
        <taxon>Alphaproteobacteria</taxon>
        <taxon>Hyphomicrobiales</taxon>
        <taxon>Methylobacteriaceae</taxon>
        <taxon>Methylobacterium</taxon>
    </lineage>
</organism>
<geneLocation type="plasmid" evidence="2">
    <name>1</name>
</geneLocation>
<sequence>MGSPAMTPDRKSQSAKTHPSEPSVGLGDRSLPLPTASVVAFRQGSGRRFRRDDENDRAARGEILLFTGVRYERMPEPAMSAPRQRRHS</sequence>
<keyword evidence="2" id="KW-0614">Plasmid</keyword>
<gene>
    <name evidence="2" type="ORF">MBLL_00881</name>
</gene>
<dbReference type="EMBL" id="LR743510">
    <property type="protein sequence ID" value="CAA2137905.1"/>
    <property type="molecule type" value="Genomic_DNA"/>
</dbReference>
<evidence type="ECO:0000313" key="2">
    <source>
        <dbReference type="EMBL" id="CAA2137905.1"/>
    </source>
</evidence>
<evidence type="ECO:0000256" key="1">
    <source>
        <dbReference type="SAM" id="MobiDB-lite"/>
    </source>
</evidence>
<protein>
    <submittedName>
        <fullName evidence="2">Uncharacterized protein</fullName>
    </submittedName>
</protein>
<reference evidence="2" key="1">
    <citation type="submission" date="2019-12" db="EMBL/GenBank/DDBJ databases">
        <authorList>
            <person name="Cremers G."/>
        </authorList>
    </citation>
    <scope>NUCLEOTIDE SEQUENCE</scope>
    <source>
        <strain evidence="2">Mbul2</strain>
        <plasmid evidence="2">1</plasmid>
    </source>
</reference>
<feature type="region of interest" description="Disordered" evidence="1">
    <location>
        <begin position="1"/>
        <end position="35"/>
    </location>
</feature>